<dbReference type="Gene3D" id="3.40.47.10">
    <property type="match status" value="1"/>
</dbReference>
<reference evidence="3" key="1">
    <citation type="submission" date="2013-04" db="EMBL/GenBank/DDBJ databases">
        <authorList>
            <person name="Qu J."/>
            <person name="Murali S.C."/>
            <person name="Bandaranaike D."/>
            <person name="Bellair M."/>
            <person name="Blankenburg K."/>
            <person name="Chao H."/>
            <person name="Dinh H."/>
            <person name="Doddapaneni H."/>
            <person name="Downs B."/>
            <person name="Dugan-Rocha S."/>
            <person name="Elkadiri S."/>
            <person name="Gnanaolivu R.D."/>
            <person name="Hernandez B."/>
            <person name="Javaid M."/>
            <person name="Jayaseelan J.C."/>
            <person name="Lee S."/>
            <person name="Li M."/>
            <person name="Ming W."/>
            <person name="Munidasa M."/>
            <person name="Muniz J."/>
            <person name="Nguyen L."/>
            <person name="Ongeri F."/>
            <person name="Osuji N."/>
            <person name="Pu L.-L."/>
            <person name="Puazo M."/>
            <person name="Qu C."/>
            <person name="Quiroz J."/>
            <person name="Raj R."/>
            <person name="Weissenberger G."/>
            <person name="Xin Y."/>
            <person name="Zou X."/>
            <person name="Han Y."/>
            <person name="Richards S."/>
            <person name="Worley K."/>
            <person name="Muzny D."/>
            <person name="Gibbs R."/>
        </authorList>
    </citation>
    <scope>NUCLEOTIDE SEQUENCE</scope>
    <source>
        <strain evidence="3">Sampled in the wild</strain>
    </source>
</reference>
<sequence>MLSPKTGRLCYNLSTCAVPWGIMELYNNMAKETGWPENVGILAIELIFPSRYVDQEELEVFDGVSAGKYTIGLGQSKMGFCTDREDINSLCLSVVSRLLER</sequence>
<protein>
    <recommendedName>
        <fullName evidence="2">Hydroxymethylglutaryl-coenzyme A synthase N-terminal domain-containing protein</fullName>
    </recommendedName>
</protein>
<evidence type="ECO:0000313" key="4">
    <source>
        <dbReference type="Proteomes" id="UP000792457"/>
    </source>
</evidence>
<dbReference type="PANTHER" id="PTHR43323">
    <property type="entry name" value="3-HYDROXY-3-METHYLGLUTARYL COENZYME A SYNTHASE"/>
    <property type="match status" value="1"/>
</dbReference>
<dbReference type="AlphaFoldDB" id="A0A8K0JWB0"/>
<evidence type="ECO:0000259" key="2">
    <source>
        <dbReference type="Pfam" id="PF01154"/>
    </source>
</evidence>
<dbReference type="InterPro" id="IPR016039">
    <property type="entry name" value="Thiolase-like"/>
</dbReference>
<dbReference type="Pfam" id="PF01154">
    <property type="entry name" value="HMG_CoA_synt_N"/>
    <property type="match status" value="1"/>
</dbReference>
<reference evidence="3" key="2">
    <citation type="submission" date="2017-10" db="EMBL/GenBank/DDBJ databases">
        <title>Ladona fulva Genome sequencing and assembly.</title>
        <authorList>
            <person name="Murali S."/>
            <person name="Richards S."/>
            <person name="Bandaranaike D."/>
            <person name="Bellair M."/>
            <person name="Blankenburg K."/>
            <person name="Chao H."/>
            <person name="Dinh H."/>
            <person name="Doddapaneni H."/>
            <person name="Dugan-Rocha S."/>
            <person name="Elkadiri S."/>
            <person name="Gnanaolivu R."/>
            <person name="Hernandez B."/>
            <person name="Skinner E."/>
            <person name="Javaid M."/>
            <person name="Lee S."/>
            <person name="Li M."/>
            <person name="Ming W."/>
            <person name="Munidasa M."/>
            <person name="Muniz J."/>
            <person name="Nguyen L."/>
            <person name="Hughes D."/>
            <person name="Osuji N."/>
            <person name="Pu L.-L."/>
            <person name="Puazo M."/>
            <person name="Qu C."/>
            <person name="Quiroz J."/>
            <person name="Raj R."/>
            <person name="Weissenberger G."/>
            <person name="Xin Y."/>
            <person name="Zou X."/>
            <person name="Han Y."/>
            <person name="Worley K."/>
            <person name="Muzny D."/>
            <person name="Gibbs R."/>
        </authorList>
    </citation>
    <scope>NUCLEOTIDE SEQUENCE</scope>
    <source>
        <strain evidence="3">Sampled in the wild</strain>
    </source>
</reference>
<dbReference type="GO" id="GO:0006084">
    <property type="term" value="P:acetyl-CoA metabolic process"/>
    <property type="evidence" value="ECO:0007669"/>
    <property type="project" value="TreeGrafter"/>
</dbReference>
<feature type="domain" description="Hydroxymethylglutaryl-coenzyme A synthase N-terminal" evidence="2">
    <location>
        <begin position="35"/>
        <end position="101"/>
    </location>
</feature>
<accession>A0A8K0JWB0</accession>
<evidence type="ECO:0000256" key="1">
    <source>
        <dbReference type="ARBA" id="ARBA00022679"/>
    </source>
</evidence>
<name>A0A8K0JWB0_LADFU</name>
<dbReference type="GO" id="GO:0010142">
    <property type="term" value="P:farnesyl diphosphate biosynthetic process, mevalonate pathway"/>
    <property type="evidence" value="ECO:0007669"/>
    <property type="project" value="TreeGrafter"/>
</dbReference>
<dbReference type="SUPFAM" id="SSF53901">
    <property type="entry name" value="Thiolase-like"/>
    <property type="match status" value="1"/>
</dbReference>
<dbReference type="Proteomes" id="UP000792457">
    <property type="component" value="Unassembled WGS sequence"/>
</dbReference>
<dbReference type="GO" id="GO:0004421">
    <property type="term" value="F:hydroxymethylglutaryl-CoA synthase activity"/>
    <property type="evidence" value="ECO:0007669"/>
    <property type="project" value="TreeGrafter"/>
</dbReference>
<organism evidence="3 4">
    <name type="scientific">Ladona fulva</name>
    <name type="common">Scarce chaser dragonfly</name>
    <name type="synonym">Libellula fulva</name>
    <dbReference type="NCBI Taxonomy" id="123851"/>
    <lineage>
        <taxon>Eukaryota</taxon>
        <taxon>Metazoa</taxon>
        <taxon>Ecdysozoa</taxon>
        <taxon>Arthropoda</taxon>
        <taxon>Hexapoda</taxon>
        <taxon>Insecta</taxon>
        <taxon>Pterygota</taxon>
        <taxon>Palaeoptera</taxon>
        <taxon>Odonata</taxon>
        <taxon>Epiprocta</taxon>
        <taxon>Anisoptera</taxon>
        <taxon>Libelluloidea</taxon>
        <taxon>Libellulidae</taxon>
        <taxon>Ladona</taxon>
    </lineage>
</organism>
<proteinExistence type="predicted"/>
<keyword evidence="1" id="KW-0808">Transferase</keyword>
<dbReference type="InterPro" id="IPR013528">
    <property type="entry name" value="HMG_CoA_synth_N"/>
</dbReference>
<evidence type="ECO:0000313" key="3">
    <source>
        <dbReference type="EMBL" id="KAG8223832.1"/>
    </source>
</evidence>
<dbReference type="OrthoDB" id="1269963at2759"/>
<dbReference type="EMBL" id="KZ308175">
    <property type="protein sequence ID" value="KAG8223832.1"/>
    <property type="molecule type" value="Genomic_DNA"/>
</dbReference>
<dbReference type="PANTHER" id="PTHR43323:SF2">
    <property type="entry name" value="HYDROXYMETHYLGLUTARYL-COA SYNTHASE"/>
    <property type="match status" value="1"/>
</dbReference>
<feature type="non-terminal residue" evidence="3">
    <location>
        <position position="1"/>
    </location>
</feature>
<comment type="caution">
    <text evidence="3">The sequence shown here is derived from an EMBL/GenBank/DDBJ whole genome shotgun (WGS) entry which is preliminary data.</text>
</comment>
<gene>
    <name evidence="3" type="ORF">J437_LFUL003721</name>
</gene>
<keyword evidence="4" id="KW-1185">Reference proteome</keyword>